<dbReference type="Proteomes" id="UP000321571">
    <property type="component" value="Unassembled WGS sequence"/>
</dbReference>
<evidence type="ECO:0000313" key="4">
    <source>
        <dbReference type="Proteomes" id="UP000321571"/>
    </source>
</evidence>
<reference evidence="3 4" key="1">
    <citation type="submission" date="2019-06" db="EMBL/GenBank/DDBJ databases">
        <title>Aeromicrobium sp. nov., isolated from a maize field.</title>
        <authorList>
            <person name="Lin S.-Y."/>
            <person name="Tsai C.-F."/>
            <person name="Young C.-C."/>
        </authorList>
    </citation>
    <scope>NUCLEOTIDE SEQUENCE [LARGE SCALE GENOMIC DNA]</scope>
    <source>
        <strain evidence="3 4">CC-CFT486</strain>
    </source>
</reference>
<gene>
    <name evidence="3" type="ORF">FHP06_11825</name>
</gene>
<evidence type="ECO:0000313" key="3">
    <source>
        <dbReference type="EMBL" id="TXL58012.1"/>
    </source>
</evidence>
<feature type="compositionally biased region" description="Basic and acidic residues" evidence="1">
    <location>
        <begin position="64"/>
        <end position="76"/>
    </location>
</feature>
<name>A0A5C8NEY8_9ACTN</name>
<dbReference type="RefSeq" id="WP_147686990.1">
    <property type="nucleotide sequence ID" value="NZ_VDUX01000005.1"/>
</dbReference>
<keyword evidence="4" id="KW-1185">Reference proteome</keyword>
<proteinExistence type="predicted"/>
<feature type="compositionally biased region" description="Gly residues" evidence="1">
    <location>
        <begin position="77"/>
        <end position="87"/>
    </location>
</feature>
<evidence type="ECO:0000256" key="2">
    <source>
        <dbReference type="SAM" id="SignalP"/>
    </source>
</evidence>
<feature type="signal peptide" evidence="2">
    <location>
        <begin position="1"/>
        <end position="29"/>
    </location>
</feature>
<dbReference type="OrthoDB" id="3787159at2"/>
<keyword evidence="2" id="KW-0732">Signal</keyword>
<comment type="caution">
    <text evidence="3">The sequence shown here is derived from an EMBL/GenBank/DDBJ whole genome shotgun (WGS) entry which is preliminary data.</text>
</comment>
<organism evidence="3 4">
    <name type="scientific">Aeromicrobium terrae</name>
    <dbReference type="NCBI Taxonomy" id="2498846"/>
    <lineage>
        <taxon>Bacteria</taxon>
        <taxon>Bacillati</taxon>
        <taxon>Actinomycetota</taxon>
        <taxon>Actinomycetes</taxon>
        <taxon>Propionibacteriales</taxon>
        <taxon>Nocardioidaceae</taxon>
        <taxon>Aeromicrobium</taxon>
    </lineage>
</organism>
<feature type="chain" id="PRO_5022900440" evidence="2">
    <location>
        <begin position="30"/>
        <end position="165"/>
    </location>
</feature>
<dbReference type="AlphaFoldDB" id="A0A5C8NEY8"/>
<sequence>MPRSFAPAIPLGALALAVAVAAGAGIASAPSSDHTKDVAMVVRHHDHDRTKVRKELRKEMRKDLKELKDRGFRGRGPDGAGPPGLRGHGFDRGFGFKGFDTKDLERTPAFALLPDDLQDDVRALVNADPEDRKAQLEKIREKALAGDYGAKVEEAVRLLEQRRTR</sequence>
<feature type="region of interest" description="Disordered" evidence="1">
    <location>
        <begin position="64"/>
        <end position="89"/>
    </location>
</feature>
<dbReference type="EMBL" id="VDUX01000005">
    <property type="protein sequence ID" value="TXL58012.1"/>
    <property type="molecule type" value="Genomic_DNA"/>
</dbReference>
<accession>A0A5C8NEY8</accession>
<protein>
    <submittedName>
        <fullName evidence="3">Uncharacterized protein</fullName>
    </submittedName>
</protein>
<evidence type="ECO:0000256" key="1">
    <source>
        <dbReference type="SAM" id="MobiDB-lite"/>
    </source>
</evidence>